<evidence type="ECO:0000256" key="14">
    <source>
        <dbReference type="SAM" id="Phobius"/>
    </source>
</evidence>
<keyword evidence="4 13" id="KW-0808">Transferase</keyword>
<evidence type="ECO:0000256" key="6">
    <source>
        <dbReference type="ARBA" id="ARBA00022741"/>
    </source>
</evidence>
<keyword evidence="14" id="KW-0812">Transmembrane</keyword>
<keyword evidence="2" id="KW-1003">Cell membrane</keyword>
<dbReference type="InterPro" id="IPR024171">
    <property type="entry name" value="SRK-like_kinase"/>
</dbReference>
<feature type="domain" description="Protein kinase" evidence="15">
    <location>
        <begin position="532"/>
        <end position="809"/>
    </location>
</feature>
<feature type="transmembrane region" description="Helical" evidence="14">
    <location>
        <begin position="20"/>
        <end position="39"/>
    </location>
</feature>
<dbReference type="PROSITE" id="PS50011">
    <property type="entry name" value="PROTEIN_KINASE_DOM"/>
    <property type="match status" value="1"/>
</dbReference>
<evidence type="ECO:0000256" key="12">
    <source>
        <dbReference type="ARBA" id="ARBA00048679"/>
    </source>
</evidence>
<dbReference type="GO" id="GO:0005524">
    <property type="term" value="F:ATP binding"/>
    <property type="evidence" value="ECO:0007669"/>
    <property type="project" value="UniProtKB-KW"/>
</dbReference>
<dbReference type="FunFam" id="3.30.200.20:FF:000418">
    <property type="entry name" value="G-type lectin S-receptor-like serine/threonine-protein kinase"/>
    <property type="match status" value="1"/>
</dbReference>
<dbReference type="PANTHER" id="PTHR27002:SF851">
    <property type="entry name" value="G-TYPE LECTIN S-RECEPTOR-LIKE SERINE_THREONINE-PROTEIN KINASE SD1-1"/>
    <property type="match status" value="1"/>
</dbReference>
<dbReference type="FunFam" id="1.10.510.10:FF:000060">
    <property type="entry name" value="G-type lectin S-receptor-like serine/threonine-protein kinase"/>
    <property type="match status" value="1"/>
</dbReference>
<comment type="similarity">
    <text evidence="13">Belongs to the protein kinase superfamily. Ser/Thr protein kinase family.</text>
</comment>
<keyword evidence="7 13" id="KW-0418">Kinase</keyword>
<evidence type="ECO:0000313" key="18">
    <source>
        <dbReference type="EMBL" id="KAK1406567.1"/>
    </source>
</evidence>
<evidence type="ECO:0000256" key="1">
    <source>
        <dbReference type="ARBA" id="ARBA00004251"/>
    </source>
</evidence>
<evidence type="ECO:0000259" key="16">
    <source>
        <dbReference type="PROSITE" id="PS50927"/>
    </source>
</evidence>
<dbReference type="Pfam" id="PF00954">
    <property type="entry name" value="S_locus_glycop"/>
    <property type="match status" value="1"/>
</dbReference>
<dbReference type="EC" id="2.7.11.1" evidence="13"/>
<dbReference type="SMART" id="SM00473">
    <property type="entry name" value="PAN_AP"/>
    <property type="match status" value="1"/>
</dbReference>
<keyword evidence="19" id="KW-1185">Reference proteome</keyword>
<organism evidence="18 19">
    <name type="scientific">Tagetes erecta</name>
    <name type="common">African marigold</name>
    <dbReference type="NCBI Taxonomy" id="13708"/>
    <lineage>
        <taxon>Eukaryota</taxon>
        <taxon>Viridiplantae</taxon>
        <taxon>Streptophyta</taxon>
        <taxon>Embryophyta</taxon>
        <taxon>Tracheophyta</taxon>
        <taxon>Spermatophyta</taxon>
        <taxon>Magnoliopsida</taxon>
        <taxon>eudicotyledons</taxon>
        <taxon>Gunneridae</taxon>
        <taxon>Pentapetalae</taxon>
        <taxon>asterids</taxon>
        <taxon>campanulids</taxon>
        <taxon>Asterales</taxon>
        <taxon>Asteraceae</taxon>
        <taxon>Asteroideae</taxon>
        <taxon>Heliantheae alliance</taxon>
        <taxon>Tageteae</taxon>
        <taxon>Tagetes</taxon>
    </lineage>
</organism>
<comment type="catalytic activity">
    <reaction evidence="11 13">
        <text>L-threonyl-[protein] + ATP = O-phospho-L-threonyl-[protein] + ADP + H(+)</text>
        <dbReference type="Rhea" id="RHEA:46608"/>
        <dbReference type="Rhea" id="RHEA-COMP:11060"/>
        <dbReference type="Rhea" id="RHEA-COMP:11605"/>
        <dbReference type="ChEBI" id="CHEBI:15378"/>
        <dbReference type="ChEBI" id="CHEBI:30013"/>
        <dbReference type="ChEBI" id="CHEBI:30616"/>
        <dbReference type="ChEBI" id="CHEBI:61977"/>
        <dbReference type="ChEBI" id="CHEBI:456216"/>
        <dbReference type="EC" id="2.7.11.1"/>
    </reaction>
</comment>
<dbReference type="CDD" id="cd00028">
    <property type="entry name" value="B_lectin"/>
    <property type="match status" value="1"/>
</dbReference>
<comment type="catalytic activity">
    <reaction evidence="12 13">
        <text>L-seryl-[protein] + ATP = O-phospho-L-seryl-[protein] + ADP + H(+)</text>
        <dbReference type="Rhea" id="RHEA:17989"/>
        <dbReference type="Rhea" id="RHEA-COMP:9863"/>
        <dbReference type="Rhea" id="RHEA-COMP:11604"/>
        <dbReference type="ChEBI" id="CHEBI:15378"/>
        <dbReference type="ChEBI" id="CHEBI:29999"/>
        <dbReference type="ChEBI" id="CHEBI:30616"/>
        <dbReference type="ChEBI" id="CHEBI:83421"/>
        <dbReference type="ChEBI" id="CHEBI:456216"/>
        <dbReference type="EC" id="2.7.11.1"/>
    </reaction>
</comment>
<evidence type="ECO:0000256" key="7">
    <source>
        <dbReference type="ARBA" id="ARBA00022777"/>
    </source>
</evidence>
<evidence type="ECO:0000256" key="5">
    <source>
        <dbReference type="ARBA" id="ARBA00022729"/>
    </source>
</evidence>
<dbReference type="Gene3D" id="1.10.510.10">
    <property type="entry name" value="Transferase(Phosphotransferase) domain 1"/>
    <property type="match status" value="1"/>
</dbReference>
<feature type="domain" description="Apple" evidence="17">
    <location>
        <begin position="362"/>
        <end position="447"/>
    </location>
</feature>
<keyword evidence="9" id="KW-1015">Disulfide bond</keyword>
<comment type="caution">
    <text evidence="18">The sequence shown here is derived from an EMBL/GenBank/DDBJ whole genome shotgun (WGS) entry which is preliminary data.</text>
</comment>
<evidence type="ECO:0000256" key="3">
    <source>
        <dbReference type="ARBA" id="ARBA00022527"/>
    </source>
</evidence>
<dbReference type="Proteomes" id="UP001229421">
    <property type="component" value="Unassembled WGS sequence"/>
</dbReference>
<feature type="domain" description="Bulb-type lectin" evidence="16">
    <location>
        <begin position="47"/>
        <end position="168"/>
    </location>
</feature>
<dbReference type="SMART" id="SM00108">
    <property type="entry name" value="B_lectin"/>
    <property type="match status" value="1"/>
</dbReference>
<keyword evidence="8 13" id="KW-0067">ATP-binding</keyword>
<keyword evidence="5" id="KW-0732">Signal</keyword>
<dbReference type="PROSITE" id="PS50927">
    <property type="entry name" value="BULB_LECTIN"/>
    <property type="match status" value="1"/>
</dbReference>
<evidence type="ECO:0000256" key="4">
    <source>
        <dbReference type="ARBA" id="ARBA00022679"/>
    </source>
</evidence>
<dbReference type="PANTHER" id="PTHR27002">
    <property type="entry name" value="RECEPTOR-LIKE SERINE/THREONINE-PROTEIN KINASE SD1-8"/>
    <property type="match status" value="1"/>
</dbReference>
<dbReference type="GO" id="GO:0005886">
    <property type="term" value="C:plasma membrane"/>
    <property type="evidence" value="ECO:0007669"/>
    <property type="project" value="UniProtKB-SubCell"/>
</dbReference>
<dbReference type="PROSITE" id="PS00108">
    <property type="entry name" value="PROTEIN_KINASE_ST"/>
    <property type="match status" value="1"/>
</dbReference>
<dbReference type="GO" id="GO:0048544">
    <property type="term" value="P:recognition of pollen"/>
    <property type="evidence" value="ECO:0007669"/>
    <property type="project" value="InterPro"/>
</dbReference>
<dbReference type="InterPro" id="IPR036426">
    <property type="entry name" value="Bulb-type_lectin_dom_sf"/>
</dbReference>
<keyword evidence="3 13" id="KW-0723">Serine/threonine-protein kinase</keyword>
<accession>A0AAD8JLB2</accession>
<dbReference type="SUPFAM" id="SSF56112">
    <property type="entry name" value="Protein kinase-like (PK-like)"/>
    <property type="match status" value="1"/>
</dbReference>
<evidence type="ECO:0000313" key="19">
    <source>
        <dbReference type="Proteomes" id="UP001229421"/>
    </source>
</evidence>
<keyword evidence="14" id="KW-1133">Transmembrane helix</keyword>
<dbReference type="CDD" id="cd01098">
    <property type="entry name" value="PAN_AP_plant"/>
    <property type="match status" value="1"/>
</dbReference>
<evidence type="ECO:0000256" key="9">
    <source>
        <dbReference type="ARBA" id="ARBA00023157"/>
    </source>
</evidence>
<name>A0AAD8JLB2_TARER</name>
<evidence type="ECO:0000256" key="2">
    <source>
        <dbReference type="ARBA" id="ARBA00022475"/>
    </source>
</evidence>
<evidence type="ECO:0000256" key="10">
    <source>
        <dbReference type="ARBA" id="ARBA00023180"/>
    </source>
</evidence>
<evidence type="ECO:0000259" key="15">
    <source>
        <dbReference type="PROSITE" id="PS50011"/>
    </source>
</evidence>
<dbReference type="InterPro" id="IPR001245">
    <property type="entry name" value="Ser-Thr/Tyr_kinase_cat_dom"/>
</dbReference>
<dbReference type="SMART" id="SM00220">
    <property type="entry name" value="S_TKc"/>
    <property type="match status" value="1"/>
</dbReference>
<evidence type="ECO:0000256" key="13">
    <source>
        <dbReference type="PIRNR" id="PIRNR000641"/>
    </source>
</evidence>
<dbReference type="InterPro" id="IPR008271">
    <property type="entry name" value="Ser/Thr_kinase_AS"/>
</dbReference>
<keyword evidence="10" id="KW-0325">Glycoprotein</keyword>
<dbReference type="Pfam" id="PF08276">
    <property type="entry name" value="PAN_2"/>
    <property type="match status" value="1"/>
</dbReference>
<dbReference type="Pfam" id="PF07714">
    <property type="entry name" value="PK_Tyr_Ser-Thr"/>
    <property type="match status" value="1"/>
</dbReference>
<dbReference type="EMBL" id="JAUHHV010000012">
    <property type="protein sequence ID" value="KAK1406567.1"/>
    <property type="molecule type" value="Genomic_DNA"/>
</dbReference>
<dbReference type="InterPro" id="IPR011009">
    <property type="entry name" value="Kinase-like_dom_sf"/>
</dbReference>
<protein>
    <recommendedName>
        <fullName evidence="13">Receptor-like serine/threonine-protein kinase</fullName>
        <ecNumber evidence="13">2.7.11.1</ecNumber>
    </recommendedName>
</protein>
<dbReference type="GO" id="GO:0004674">
    <property type="term" value="F:protein serine/threonine kinase activity"/>
    <property type="evidence" value="ECO:0007669"/>
    <property type="project" value="UniProtKB-KW"/>
</dbReference>
<feature type="transmembrane region" description="Helical" evidence="14">
    <location>
        <begin position="466"/>
        <end position="486"/>
    </location>
</feature>
<dbReference type="InterPro" id="IPR000858">
    <property type="entry name" value="S_locus_glycoprot_dom"/>
</dbReference>
<reference evidence="18" key="1">
    <citation type="journal article" date="2023" name="bioRxiv">
        <title>Improved chromosome-level genome assembly for marigold (Tagetes erecta).</title>
        <authorList>
            <person name="Jiang F."/>
            <person name="Yuan L."/>
            <person name="Wang S."/>
            <person name="Wang H."/>
            <person name="Xu D."/>
            <person name="Wang A."/>
            <person name="Fan W."/>
        </authorList>
    </citation>
    <scope>NUCLEOTIDE SEQUENCE</scope>
    <source>
        <strain evidence="18">WSJ</strain>
        <tissue evidence="18">Leaf</tissue>
    </source>
</reference>
<dbReference type="PIRSF" id="PIRSF000641">
    <property type="entry name" value="SRK"/>
    <property type="match status" value="1"/>
</dbReference>
<proteinExistence type="inferred from homology"/>
<evidence type="ECO:0000256" key="8">
    <source>
        <dbReference type="ARBA" id="ARBA00022840"/>
    </source>
</evidence>
<sequence>MLHSQSEGLTLLLIISKKQGSISMELAAIFLILFCPLLFHKIYTVELRTISHSGLLTVGDTLVSDTGIFELGFFQLDSSANTYLGICYKNIPITTLVWVANRDQPLANSSMLMLRIINPGIFVLFNNMSMIWSSNTTTTSTNATAKLHDTGNLVLIDQYENVLWQSFDHPTEHWLPGMKLGVDYVRGIERHLSSWNNINQPPLVGEYTWAAEKHGYPNFVLKQGSTIVFRGELWRNQQLRGISSFSTNLTFTYETIINESEVSYSYDINRSSTLFRITLSSSGKYESWGWVEGGNSWEIGTTFPRDICDTYNICSAYGNCVNNMYDQYCTCLDEINFMPRNKKGWDAGVWTDGCIRRTPLDCKNGSETFVRYANVKLPDAQNRSWFNKSMNMIECEALCLKNCSCMAYANPDTSLGGRGCLLWFEELIDIRVYPEGNGGRDIFVRMASSELVAKSNPREKGANVKIILPVVFSGVLLIGVLTTWLWHKRKNNEEAKPFDEGDLLNLSQRKEEPMDQLPLFTFSVIANATDNFSLQNKLGEGGFGPVYKGVLDDGQHVAVKRLSRNSSQGLNEFKNEVICISKLQHRNLVRLLGCCIHGDEKLLIYEYMSNKSLDLFIFDKIKSTILDWTTRYNIIKGIARGLVYLHQDSRLRIIHRDLKASNILLDQDMNPKISDFGIARSFGGNESQGNTERVVGTYGYISPEYALDGIFSMKSDVFSFGVLVLEIVSGKRNRGFTQLDHGTNLMGHAWNLYNEGRSMDLIDVALAKSCNPPEVLRSIEVGLLCVQQNARDRPNMSSVIMMLDGERSLPQPKQPAYFMEGDFFAGKFTGSSNPTTTTNQITITEVHAR</sequence>
<dbReference type="Pfam" id="PF01453">
    <property type="entry name" value="B_lectin"/>
    <property type="match status" value="1"/>
</dbReference>
<dbReference type="InterPro" id="IPR000719">
    <property type="entry name" value="Prot_kinase_dom"/>
</dbReference>
<evidence type="ECO:0000256" key="11">
    <source>
        <dbReference type="ARBA" id="ARBA00047899"/>
    </source>
</evidence>
<evidence type="ECO:0000259" key="17">
    <source>
        <dbReference type="PROSITE" id="PS50948"/>
    </source>
</evidence>
<dbReference type="Gene3D" id="3.30.200.20">
    <property type="entry name" value="Phosphorylase Kinase, domain 1"/>
    <property type="match status" value="1"/>
</dbReference>
<gene>
    <name evidence="18" type="ORF">QVD17_42000</name>
</gene>
<dbReference type="PROSITE" id="PS50948">
    <property type="entry name" value="PAN"/>
    <property type="match status" value="1"/>
</dbReference>
<keyword evidence="14" id="KW-0472">Membrane</keyword>
<dbReference type="SUPFAM" id="SSF51110">
    <property type="entry name" value="alpha-D-mannose-specific plant lectins"/>
    <property type="match status" value="1"/>
</dbReference>
<dbReference type="InterPro" id="IPR003609">
    <property type="entry name" value="Pan_app"/>
</dbReference>
<dbReference type="CDD" id="cd14066">
    <property type="entry name" value="STKc_IRAK"/>
    <property type="match status" value="1"/>
</dbReference>
<dbReference type="Gene3D" id="2.90.10.10">
    <property type="entry name" value="Bulb-type lectin domain"/>
    <property type="match status" value="1"/>
</dbReference>
<dbReference type="AlphaFoldDB" id="A0AAD8JLB2"/>
<dbReference type="InterPro" id="IPR001480">
    <property type="entry name" value="Bulb-type_lectin_dom"/>
</dbReference>
<keyword evidence="6 13" id="KW-0547">Nucleotide-binding</keyword>
<comment type="subcellular location">
    <subcellularLocation>
        <location evidence="1">Cell membrane</location>
        <topology evidence="1">Single-pass type I membrane protein</topology>
    </subcellularLocation>
</comment>